<proteinExistence type="predicted"/>
<dbReference type="RefSeq" id="WP_024981036.1">
    <property type="nucleotide sequence ID" value="NZ_CBCRUM010000002.1"/>
</dbReference>
<dbReference type="Proteomes" id="UP000182961">
    <property type="component" value="Unassembled WGS sequence"/>
</dbReference>
<protein>
    <recommendedName>
        <fullName evidence="4">DUF4251 domain-containing protein</fullName>
    </recommendedName>
</protein>
<dbReference type="AlphaFoldDB" id="A0A1I4UF49"/>
<name>A0A1I4UF49_9FLAO</name>
<evidence type="ECO:0000256" key="1">
    <source>
        <dbReference type="SAM" id="SignalP"/>
    </source>
</evidence>
<dbReference type="eggNOG" id="ENOG50330M9">
    <property type="taxonomic scope" value="Bacteria"/>
</dbReference>
<evidence type="ECO:0000313" key="3">
    <source>
        <dbReference type="Proteomes" id="UP000182961"/>
    </source>
</evidence>
<reference evidence="3" key="1">
    <citation type="submission" date="2016-10" db="EMBL/GenBank/DDBJ databases">
        <authorList>
            <person name="Varghese N."/>
            <person name="Submissions S."/>
        </authorList>
    </citation>
    <scope>NUCLEOTIDE SEQUENCE [LARGE SCALE GENOMIC DNA]</scope>
    <source>
        <strain evidence="3">DSM 4002</strain>
    </source>
</reference>
<feature type="chain" id="PRO_5010162411" description="DUF4251 domain-containing protein" evidence="1">
    <location>
        <begin position="23"/>
        <end position="170"/>
    </location>
</feature>
<feature type="signal peptide" evidence="1">
    <location>
        <begin position="1"/>
        <end position="22"/>
    </location>
</feature>
<gene>
    <name evidence="2" type="ORF">SAMN05444143_103137</name>
</gene>
<dbReference type="InterPro" id="IPR025347">
    <property type="entry name" value="DUF4251"/>
</dbReference>
<evidence type="ECO:0008006" key="4">
    <source>
        <dbReference type="Google" id="ProtNLM"/>
    </source>
</evidence>
<organism evidence="2 3">
    <name type="scientific">Flavobacterium succinicans</name>
    <dbReference type="NCBI Taxonomy" id="29536"/>
    <lineage>
        <taxon>Bacteria</taxon>
        <taxon>Pseudomonadati</taxon>
        <taxon>Bacteroidota</taxon>
        <taxon>Flavobacteriia</taxon>
        <taxon>Flavobacteriales</taxon>
        <taxon>Flavobacteriaceae</taxon>
        <taxon>Flavobacterium</taxon>
    </lineage>
</organism>
<dbReference type="Gene3D" id="2.40.128.410">
    <property type="match status" value="1"/>
</dbReference>
<dbReference type="Pfam" id="PF14059">
    <property type="entry name" value="DUF4251"/>
    <property type="match status" value="1"/>
</dbReference>
<dbReference type="EMBL" id="FOUT01000003">
    <property type="protein sequence ID" value="SFM87481.1"/>
    <property type="molecule type" value="Genomic_DNA"/>
</dbReference>
<sequence>MNTLLKKHVVLLLLLVTGFSYAQEKTKKELKNDQKIAQQKKIESLLATQKFQFVANRAFPMGYRSIDLTTNPNFISFSPEMIVSEMPFFGRATGSLPYGGGEGGLKFEGVPDIYTIEKTKKGHELKANVKGKNDSYKILLTIFNDGGGSLVITSNNRASISYTGLVSEKK</sequence>
<keyword evidence="3" id="KW-1185">Reference proteome</keyword>
<keyword evidence="1" id="KW-0732">Signal</keyword>
<evidence type="ECO:0000313" key="2">
    <source>
        <dbReference type="EMBL" id="SFM87481.1"/>
    </source>
</evidence>
<accession>A0A1I4UF49</accession>